<feature type="region of interest" description="Disordered" evidence="1">
    <location>
        <begin position="81"/>
        <end position="104"/>
    </location>
</feature>
<dbReference type="STRING" id="142588.SAMN04488559_11417"/>
<dbReference type="AlphaFoldDB" id="A0A1H9TJF6"/>
<reference evidence="2 3" key="1">
    <citation type="submission" date="2016-10" db="EMBL/GenBank/DDBJ databases">
        <authorList>
            <person name="de Groot N.N."/>
        </authorList>
    </citation>
    <scope>NUCLEOTIDE SEQUENCE [LARGE SCALE GENOMIC DNA]</scope>
    <source>
        <strain evidence="2 3">DSM 13760</strain>
    </source>
</reference>
<dbReference type="OrthoDB" id="9904462at2"/>
<accession>A0A1H9TJF6</accession>
<dbReference type="EMBL" id="FOHA01000014">
    <property type="protein sequence ID" value="SER97355.1"/>
    <property type="molecule type" value="Genomic_DNA"/>
</dbReference>
<evidence type="ECO:0000313" key="3">
    <source>
        <dbReference type="Proteomes" id="UP000198948"/>
    </source>
</evidence>
<gene>
    <name evidence="2" type="ORF">SAMN04488559_11417</name>
</gene>
<dbReference type="RefSeq" id="WP_092653056.1">
    <property type="nucleotide sequence ID" value="NZ_FOHA01000014.1"/>
</dbReference>
<proteinExistence type="predicted"/>
<dbReference type="Proteomes" id="UP000198948">
    <property type="component" value="Unassembled WGS sequence"/>
</dbReference>
<name>A0A1H9TJF6_9LACT</name>
<evidence type="ECO:0000256" key="1">
    <source>
        <dbReference type="SAM" id="MobiDB-lite"/>
    </source>
</evidence>
<sequence>MTKEENFDPNSLKKHWHEVRPQLAQQIMNENPNQPLEVKRAMKHMDEINRLTVELLQSTVAYTNEVKEFIQYHDAVKQSQQIQQEKKTPSHLEVVSQPKTTETN</sequence>
<protein>
    <submittedName>
        <fullName evidence="2">Uncharacterized protein</fullName>
    </submittedName>
</protein>
<organism evidence="2 3">
    <name type="scientific">Isobaculum melis</name>
    <dbReference type="NCBI Taxonomy" id="142588"/>
    <lineage>
        <taxon>Bacteria</taxon>
        <taxon>Bacillati</taxon>
        <taxon>Bacillota</taxon>
        <taxon>Bacilli</taxon>
        <taxon>Lactobacillales</taxon>
        <taxon>Carnobacteriaceae</taxon>
        <taxon>Isobaculum</taxon>
    </lineage>
</organism>
<keyword evidence="3" id="KW-1185">Reference proteome</keyword>
<evidence type="ECO:0000313" key="2">
    <source>
        <dbReference type="EMBL" id="SER97355.1"/>
    </source>
</evidence>